<dbReference type="PANTHER" id="PTHR38106:SF1">
    <property type="entry name" value="RNA CHAPERONE PROQ"/>
    <property type="match status" value="1"/>
</dbReference>
<dbReference type="SUPFAM" id="SSF48657">
    <property type="entry name" value="FinO-like"/>
    <property type="match status" value="1"/>
</dbReference>
<dbReference type="GO" id="GO:0005829">
    <property type="term" value="C:cytosol"/>
    <property type="evidence" value="ECO:0007669"/>
    <property type="project" value="TreeGrafter"/>
</dbReference>
<evidence type="ECO:0000256" key="3">
    <source>
        <dbReference type="ARBA" id="ARBA00023186"/>
    </source>
</evidence>
<evidence type="ECO:0000313" key="7">
    <source>
        <dbReference type="Proteomes" id="UP000293550"/>
    </source>
</evidence>
<dbReference type="PANTHER" id="PTHR38106">
    <property type="entry name" value="RNA CHAPERONE PROQ"/>
    <property type="match status" value="1"/>
</dbReference>
<feature type="domain" description="ProQ/FinO" evidence="5">
    <location>
        <begin position="70"/>
        <end position="183"/>
    </location>
</feature>
<dbReference type="OrthoDB" id="8482109at2"/>
<evidence type="ECO:0000256" key="1">
    <source>
        <dbReference type="ARBA" id="ARBA00022490"/>
    </source>
</evidence>
<name>A0A4Q7DJF1_9PROT</name>
<dbReference type="AlphaFoldDB" id="A0A4Q7DJF1"/>
<dbReference type="InterPro" id="IPR036442">
    <property type="entry name" value="ProQ/FinO_sf"/>
</dbReference>
<keyword evidence="1" id="KW-0963">Cytoplasm</keyword>
<dbReference type="GO" id="GO:0010608">
    <property type="term" value="P:post-transcriptional regulation of gene expression"/>
    <property type="evidence" value="ECO:0007669"/>
    <property type="project" value="InterPro"/>
</dbReference>
<dbReference type="GO" id="GO:0034057">
    <property type="term" value="F:RNA strand-exchange activity"/>
    <property type="evidence" value="ECO:0007669"/>
    <property type="project" value="InterPro"/>
</dbReference>
<feature type="compositionally biased region" description="Basic and acidic residues" evidence="4">
    <location>
        <begin position="35"/>
        <end position="61"/>
    </location>
</feature>
<dbReference type="InterPro" id="IPR023529">
    <property type="entry name" value="ProQ"/>
</dbReference>
<comment type="caution">
    <text evidence="6">The sequence shown here is derived from an EMBL/GenBank/DDBJ whole genome shotgun (WGS) entry which is preliminary data.</text>
</comment>
<feature type="compositionally biased region" description="Polar residues" evidence="4">
    <location>
        <begin position="1"/>
        <end position="14"/>
    </location>
</feature>
<feature type="region of interest" description="Disordered" evidence="4">
    <location>
        <begin position="1"/>
        <end position="61"/>
    </location>
</feature>
<evidence type="ECO:0000259" key="5">
    <source>
        <dbReference type="SMART" id="SM00945"/>
    </source>
</evidence>
<organism evidence="6 7">
    <name type="scientific">Candidatus Finniella inopinata</name>
    <dbReference type="NCBI Taxonomy" id="1696036"/>
    <lineage>
        <taxon>Bacteria</taxon>
        <taxon>Pseudomonadati</taxon>
        <taxon>Pseudomonadota</taxon>
        <taxon>Alphaproteobacteria</taxon>
        <taxon>Holosporales</taxon>
        <taxon>Candidatus Paracaedibacteraceae</taxon>
        <taxon>Candidatus Finniella</taxon>
    </lineage>
</organism>
<dbReference type="RefSeq" id="WP_130153477.1">
    <property type="nucleotide sequence ID" value="NZ_SCFB01000004.1"/>
</dbReference>
<evidence type="ECO:0000256" key="2">
    <source>
        <dbReference type="ARBA" id="ARBA00022884"/>
    </source>
</evidence>
<dbReference type="Proteomes" id="UP000293550">
    <property type="component" value="Unassembled WGS sequence"/>
</dbReference>
<accession>A0A4Q7DJF1</accession>
<reference evidence="6 7" key="1">
    <citation type="submission" date="2018-10" db="EMBL/GenBank/DDBJ databases">
        <title>An updated phylogeny of the Alphaproteobacteria reveals that the parasitic Rickettsiales and Holosporales have independent origins.</title>
        <authorList>
            <person name="Munoz-Gomez S.A."/>
            <person name="Hess S."/>
            <person name="Burger G."/>
            <person name="Lang B.F."/>
            <person name="Susko E."/>
            <person name="Slamovits C.H."/>
            <person name="Roger A.J."/>
        </authorList>
    </citation>
    <scope>NUCLEOTIDE SEQUENCE [LARGE SCALE GENOMIC DNA]</scope>
    <source>
        <strain evidence="6">HOLO01</strain>
    </source>
</reference>
<evidence type="ECO:0000256" key="4">
    <source>
        <dbReference type="SAM" id="MobiDB-lite"/>
    </source>
</evidence>
<dbReference type="EMBL" id="SCFB01000004">
    <property type="protein sequence ID" value="RZI46369.1"/>
    <property type="molecule type" value="Genomic_DNA"/>
</dbReference>
<keyword evidence="3" id="KW-0143">Chaperone</keyword>
<dbReference type="GO" id="GO:0033592">
    <property type="term" value="F:RNA strand annealing activity"/>
    <property type="evidence" value="ECO:0007669"/>
    <property type="project" value="InterPro"/>
</dbReference>
<evidence type="ECO:0000313" key="6">
    <source>
        <dbReference type="EMBL" id="RZI46369.1"/>
    </source>
</evidence>
<keyword evidence="2" id="KW-0694">RNA-binding</keyword>
<protein>
    <recommendedName>
        <fullName evidence="5">ProQ/FinO domain-containing protein</fullName>
    </recommendedName>
</protein>
<dbReference type="InterPro" id="IPR016103">
    <property type="entry name" value="ProQ/FinO"/>
</dbReference>
<sequence length="196" mass="22550">MSSNKQPRTSLSTETWEKLRSLKGALSSSPTEDQELPRSPDSRKDEPKVINKSEEQKSALPQDLKKTWIDRRKEHEMVIAWLSSTFPEAFNFKNPKPLKVSITKDIYDHLPDDGTISKVKLRSALKYYTHSTYYLKALAESEDRVDLSGASVEPIDASHKEFTQKILTQRTERKKDFVKKRKPFKGGVKKEINSPK</sequence>
<keyword evidence="7" id="KW-1185">Reference proteome</keyword>
<gene>
    <name evidence="6" type="ORF">EQU50_01915</name>
</gene>
<dbReference type="Gene3D" id="1.10.1710.10">
    <property type="entry name" value="ProQ/FinO domain"/>
    <property type="match status" value="1"/>
</dbReference>
<dbReference type="Pfam" id="PF04352">
    <property type="entry name" value="ProQ"/>
    <property type="match status" value="1"/>
</dbReference>
<dbReference type="SMART" id="SM00945">
    <property type="entry name" value="ProQ"/>
    <property type="match status" value="1"/>
</dbReference>
<proteinExistence type="predicted"/>